<dbReference type="Proteomes" id="UP000237319">
    <property type="component" value="Unassembled WGS sequence"/>
</dbReference>
<dbReference type="EMBL" id="PGLV01000001">
    <property type="protein sequence ID" value="POZ56788.1"/>
    <property type="molecule type" value="Genomic_DNA"/>
</dbReference>
<evidence type="ECO:0000313" key="1">
    <source>
        <dbReference type="EMBL" id="POZ56788.1"/>
    </source>
</evidence>
<name>A0A2S5D1C3_LYSSH</name>
<gene>
    <name evidence="1" type="ORF">LYSIN_01571</name>
</gene>
<accession>A0A2S5D1C3</accession>
<proteinExistence type="predicted"/>
<reference evidence="1 2" key="1">
    <citation type="submission" date="2017-11" db="EMBL/GenBank/DDBJ databases">
        <title>Genome sequence of Lysinibacillus sphaericus, a lignin-degrading bacteria isolated from municipal solid waste soil.</title>
        <authorList>
            <person name="Persinoti G.F."/>
            <person name="Paixao D.A."/>
            <person name="Bugg T.D."/>
            <person name="Squina F.M."/>
        </authorList>
    </citation>
    <scope>NUCLEOTIDE SEQUENCE [LARGE SCALE GENOMIC DNA]</scope>
    <source>
        <strain evidence="1 2">A1</strain>
    </source>
</reference>
<organism evidence="1 2">
    <name type="scientific">Lysinibacillus sphaericus</name>
    <name type="common">Bacillus sphaericus</name>
    <dbReference type="NCBI Taxonomy" id="1421"/>
    <lineage>
        <taxon>Bacteria</taxon>
        <taxon>Bacillati</taxon>
        <taxon>Bacillota</taxon>
        <taxon>Bacilli</taxon>
        <taxon>Bacillales</taxon>
        <taxon>Bacillaceae</taxon>
        <taxon>Lysinibacillus</taxon>
    </lineage>
</organism>
<dbReference type="AlphaFoldDB" id="A0A2S5D1C3"/>
<comment type="caution">
    <text evidence="1">The sequence shown here is derived from an EMBL/GenBank/DDBJ whole genome shotgun (WGS) entry which is preliminary data.</text>
</comment>
<dbReference type="RefSeq" id="WP_103976826.1">
    <property type="nucleotide sequence ID" value="NZ_PGLV01000001.1"/>
</dbReference>
<protein>
    <submittedName>
        <fullName evidence="1">Uncharacterized protein</fullName>
    </submittedName>
</protein>
<keyword evidence="2" id="KW-1185">Reference proteome</keyword>
<evidence type="ECO:0000313" key="2">
    <source>
        <dbReference type="Proteomes" id="UP000237319"/>
    </source>
</evidence>
<sequence>MKEIVLNNTFAIEGIDYVKQDRFELVLAENERILNRVNERLEIIDLRQEKIEVLYKELEGLIIFSEWKEKGMK</sequence>